<name>A0A1L9WWX3_ASPA1</name>
<dbReference type="Gene3D" id="1.25.40.20">
    <property type="entry name" value="Ankyrin repeat-containing domain"/>
    <property type="match status" value="1"/>
</dbReference>
<dbReference type="InterPro" id="IPR036770">
    <property type="entry name" value="Ankyrin_rpt-contain_sf"/>
</dbReference>
<evidence type="ECO:0000313" key="1">
    <source>
        <dbReference type="EMBL" id="OJK00745.1"/>
    </source>
</evidence>
<keyword evidence="2" id="KW-1185">Reference proteome</keyword>
<dbReference type="STRING" id="690307.A0A1L9WWX3"/>
<organism evidence="1 2">
    <name type="scientific">Aspergillus aculeatus (strain ATCC 16872 / CBS 172.66 / WB 5094)</name>
    <dbReference type="NCBI Taxonomy" id="690307"/>
    <lineage>
        <taxon>Eukaryota</taxon>
        <taxon>Fungi</taxon>
        <taxon>Dikarya</taxon>
        <taxon>Ascomycota</taxon>
        <taxon>Pezizomycotina</taxon>
        <taxon>Eurotiomycetes</taxon>
        <taxon>Eurotiomycetidae</taxon>
        <taxon>Eurotiales</taxon>
        <taxon>Aspergillaceae</taxon>
        <taxon>Aspergillus</taxon>
        <taxon>Aspergillus subgen. Circumdati</taxon>
    </lineage>
</organism>
<proteinExistence type="predicted"/>
<sequence length="180" mass="20230">MASTCLQYLSFDAFEAGPCLSFDELRRRRKTHVLFDYAAKDLGKHMLGTLFVGERGVGVHDFPGDFLGIHYASYLGLADVVCRLLDQKREDLDVADSYRRTPLTWAAEDGHETVVKVLLDRMSAVYLEGEADWTLFSNSDARDIHESELDTYIFCMTGFSPNATNMLSRTPSSWAAEEGL</sequence>
<dbReference type="OrthoDB" id="20872at2759"/>
<accession>A0A1L9WWX3</accession>
<protein>
    <submittedName>
        <fullName evidence="1">Uncharacterized protein</fullName>
    </submittedName>
</protein>
<dbReference type="Proteomes" id="UP000184546">
    <property type="component" value="Unassembled WGS sequence"/>
</dbReference>
<dbReference type="AlphaFoldDB" id="A0A1L9WWX3"/>
<dbReference type="SMART" id="SM00248">
    <property type="entry name" value="ANK"/>
    <property type="match status" value="2"/>
</dbReference>
<dbReference type="VEuPathDB" id="FungiDB:ASPACDRAFT_1855295"/>
<dbReference type="EMBL" id="KV878975">
    <property type="protein sequence ID" value="OJK00745.1"/>
    <property type="molecule type" value="Genomic_DNA"/>
</dbReference>
<dbReference type="InterPro" id="IPR002110">
    <property type="entry name" value="Ankyrin_rpt"/>
</dbReference>
<reference evidence="2" key="1">
    <citation type="journal article" date="2017" name="Genome Biol.">
        <title>Comparative genomics reveals high biological diversity and specific adaptations in the industrially and medically important fungal genus Aspergillus.</title>
        <authorList>
            <person name="de Vries R.P."/>
            <person name="Riley R."/>
            <person name="Wiebenga A."/>
            <person name="Aguilar-Osorio G."/>
            <person name="Amillis S."/>
            <person name="Uchima C.A."/>
            <person name="Anderluh G."/>
            <person name="Asadollahi M."/>
            <person name="Askin M."/>
            <person name="Barry K."/>
            <person name="Battaglia E."/>
            <person name="Bayram O."/>
            <person name="Benocci T."/>
            <person name="Braus-Stromeyer S.A."/>
            <person name="Caldana C."/>
            <person name="Canovas D."/>
            <person name="Cerqueira G.C."/>
            <person name="Chen F."/>
            <person name="Chen W."/>
            <person name="Choi C."/>
            <person name="Clum A."/>
            <person name="Dos Santos R.A."/>
            <person name="Damasio A.R."/>
            <person name="Diallinas G."/>
            <person name="Emri T."/>
            <person name="Fekete E."/>
            <person name="Flipphi M."/>
            <person name="Freyberg S."/>
            <person name="Gallo A."/>
            <person name="Gournas C."/>
            <person name="Habgood R."/>
            <person name="Hainaut M."/>
            <person name="Harispe M.L."/>
            <person name="Henrissat B."/>
            <person name="Hilden K.S."/>
            <person name="Hope R."/>
            <person name="Hossain A."/>
            <person name="Karabika E."/>
            <person name="Karaffa L."/>
            <person name="Karanyi Z."/>
            <person name="Krasevec N."/>
            <person name="Kuo A."/>
            <person name="Kusch H."/>
            <person name="LaButti K."/>
            <person name="Lagendijk E.L."/>
            <person name="Lapidus A."/>
            <person name="Levasseur A."/>
            <person name="Lindquist E."/>
            <person name="Lipzen A."/>
            <person name="Logrieco A.F."/>
            <person name="MacCabe A."/>
            <person name="Maekelae M.R."/>
            <person name="Malavazi I."/>
            <person name="Melin P."/>
            <person name="Meyer V."/>
            <person name="Mielnichuk N."/>
            <person name="Miskei M."/>
            <person name="Molnar A.P."/>
            <person name="Mule G."/>
            <person name="Ngan C.Y."/>
            <person name="Orejas M."/>
            <person name="Orosz E."/>
            <person name="Ouedraogo J.P."/>
            <person name="Overkamp K.M."/>
            <person name="Park H.-S."/>
            <person name="Perrone G."/>
            <person name="Piumi F."/>
            <person name="Punt P.J."/>
            <person name="Ram A.F."/>
            <person name="Ramon A."/>
            <person name="Rauscher S."/>
            <person name="Record E."/>
            <person name="Riano-Pachon D.M."/>
            <person name="Robert V."/>
            <person name="Roehrig J."/>
            <person name="Ruller R."/>
            <person name="Salamov A."/>
            <person name="Salih N.S."/>
            <person name="Samson R.A."/>
            <person name="Sandor E."/>
            <person name="Sanguinetti M."/>
            <person name="Schuetze T."/>
            <person name="Sepcic K."/>
            <person name="Shelest E."/>
            <person name="Sherlock G."/>
            <person name="Sophianopoulou V."/>
            <person name="Squina F.M."/>
            <person name="Sun H."/>
            <person name="Susca A."/>
            <person name="Todd R.B."/>
            <person name="Tsang A."/>
            <person name="Unkles S.E."/>
            <person name="van de Wiele N."/>
            <person name="van Rossen-Uffink D."/>
            <person name="Oliveira J.V."/>
            <person name="Vesth T.C."/>
            <person name="Visser J."/>
            <person name="Yu J.-H."/>
            <person name="Zhou M."/>
            <person name="Andersen M.R."/>
            <person name="Archer D.B."/>
            <person name="Baker S.E."/>
            <person name="Benoit I."/>
            <person name="Brakhage A.A."/>
            <person name="Braus G.H."/>
            <person name="Fischer R."/>
            <person name="Frisvad J.C."/>
            <person name="Goldman G.H."/>
            <person name="Houbraken J."/>
            <person name="Oakley B."/>
            <person name="Pocsi I."/>
            <person name="Scazzocchio C."/>
            <person name="Seiboth B."/>
            <person name="vanKuyk P.A."/>
            <person name="Wortman J."/>
            <person name="Dyer P.S."/>
            <person name="Grigoriev I.V."/>
        </authorList>
    </citation>
    <scope>NUCLEOTIDE SEQUENCE [LARGE SCALE GENOMIC DNA]</scope>
    <source>
        <strain evidence="2">ATCC 16872 / CBS 172.66 / WB 5094</strain>
    </source>
</reference>
<dbReference type="Pfam" id="PF12796">
    <property type="entry name" value="Ank_2"/>
    <property type="match status" value="1"/>
</dbReference>
<dbReference type="SUPFAM" id="SSF48403">
    <property type="entry name" value="Ankyrin repeat"/>
    <property type="match status" value="1"/>
</dbReference>
<evidence type="ECO:0000313" key="2">
    <source>
        <dbReference type="Proteomes" id="UP000184546"/>
    </source>
</evidence>
<gene>
    <name evidence="1" type="ORF">ASPACDRAFT_1855295</name>
</gene>
<dbReference type="RefSeq" id="XP_020057084.1">
    <property type="nucleotide sequence ID" value="XM_020197432.1"/>
</dbReference>
<dbReference type="GeneID" id="30971246"/>